<reference evidence="2" key="2">
    <citation type="submission" date="2015-03" db="UniProtKB">
        <authorList>
            <consortium name="EnsemblPlants"/>
        </authorList>
    </citation>
    <scope>IDENTIFICATION</scope>
</reference>
<dbReference type="Proteomes" id="UP000026960">
    <property type="component" value="Chromosome 10"/>
</dbReference>
<protein>
    <submittedName>
        <fullName evidence="2">Uncharacterized protein</fullName>
    </submittedName>
</protein>
<dbReference type="EnsemblPlants" id="OBART10G04330.1">
    <property type="protein sequence ID" value="OBART10G04330.1"/>
    <property type="gene ID" value="OBART10G04330"/>
</dbReference>
<dbReference type="Gramene" id="OBART10G04330.1">
    <property type="protein sequence ID" value="OBART10G04330.1"/>
    <property type="gene ID" value="OBART10G04330"/>
</dbReference>
<proteinExistence type="predicted"/>
<evidence type="ECO:0000313" key="3">
    <source>
        <dbReference type="Proteomes" id="UP000026960"/>
    </source>
</evidence>
<feature type="compositionally biased region" description="Low complexity" evidence="1">
    <location>
        <begin position="147"/>
        <end position="165"/>
    </location>
</feature>
<organism evidence="2">
    <name type="scientific">Oryza barthii</name>
    <dbReference type="NCBI Taxonomy" id="65489"/>
    <lineage>
        <taxon>Eukaryota</taxon>
        <taxon>Viridiplantae</taxon>
        <taxon>Streptophyta</taxon>
        <taxon>Embryophyta</taxon>
        <taxon>Tracheophyta</taxon>
        <taxon>Spermatophyta</taxon>
        <taxon>Magnoliopsida</taxon>
        <taxon>Liliopsida</taxon>
        <taxon>Poales</taxon>
        <taxon>Poaceae</taxon>
        <taxon>BOP clade</taxon>
        <taxon>Oryzoideae</taxon>
        <taxon>Oryzeae</taxon>
        <taxon>Oryzinae</taxon>
        <taxon>Oryza</taxon>
    </lineage>
</organism>
<reference evidence="2" key="1">
    <citation type="journal article" date="2009" name="Rice">
        <title>De Novo Next Generation Sequencing of Plant Genomes.</title>
        <authorList>
            <person name="Rounsley S."/>
            <person name="Marri P.R."/>
            <person name="Yu Y."/>
            <person name="He R."/>
            <person name="Sisneros N."/>
            <person name="Goicoechea J.L."/>
            <person name="Lee S.J."/>
            <person name="Angelova A."/>
            <person name="Kudrna D."/>
            <person name="Luo M."/>
            <person name="Affourtit J."/>
            <person name="Desany B."/>
            <person name="Knight J."/>
            <person name="Niazi F."/>
            <person name="Egholm M."/>
            <person name="Wing R.A."/>
        </authorList>
    </citation>
    <scope>NUCLEOTIDE SEQUENCE [LARGE SCALE GENOMIC DNA]</scope>
    <source>
        <strain evidence="2">cv. IRGC 105608</strain>
    </source>
</reference>
<evidence type="ECO:0000313" key="2">
    <source>
        <dbReference type="EnsemblPlants" id="OBART10G04330.1"/>
    </source>
</evidence>
<sequence length="238" mass="25214">MAVEKVPTTTPTFLPLHLHGRWRVVGRPRGESATAVVLGGSESSFSGRALGNEEEVSMGRTPGAANAYRSPTNDPSVRRTANTFSSASDERRMREGWKHGVEGQVLEGARLHRRSDFGQRRMMSDFGCWERLNISSRSIPPASILLSSSLPTSIPRTSDGAARAAGDGGSGDGGGGSGSCRWSWQLAQVGAAAPAAVEVARAGGDGGSRRWWQREAMATTCRQLLASPPLPSLSLSQI</sequence>
<feature type="compositionally biased region" description="Gly residues" evidence="1">
    <location>
        <begin position="166"/>
        <end position="177"/>
    </location>
</feature>
<keyword evidence="3" id="KW-1185">Reference proteome</keyword>
<dbReference type="PaxDb" id="65489-OBART10G04330.1"/>
<dbReference type="AlphaFoldDB" id="A0A0D3HBT5"/>
<feature type="compositionally biased region" description="Polar residues" evidence="1">
    <location>
        <begin position="69"/>
        <end position="87"/>
    </location>
</feature>
<accession>A0A0D3HBT5</accession>
<feature type="region of interest" description="Disordered" evidence="1">
    <location>
        <begin position="147"/>
        <end position="177"/>
    </location>
</feature>
<feature type="region of interest" description="Disordered" evidence="1">
    <location>
        <begin position="50"/>
        <end position="94"/>
    </location>
</feature>
<evidence type="ECO:0000256" key="1">
    <source>
        <dbReference type="SAM" id="MobiDB-lite"/>
    </source>
</evidence>
<name>A0A0D3HBT5_9ORYZ</name>
<dbReference type="HOGENOM" id="CLU_1167410_0_0_1"/>